<name>A0A0C3S2Z1_PHLG1</name>
<proteinExistence type="predicted"/>
<sequence length="299" mass="33487">MAAILGFQTTWLLSISSVARPPALRQSLAFCCSPPVHRPHNGGPPGQQKGRLSRPQAHQIHRPRRRGEHEDVRRRAQRRRVLPHQRARALCRRRHHKTARAGRSRQHPHPNAYPCRSPFLRGPPAHQSARHGHPRQDRHLREVHHRADEHGGIRGACEWSRRVRQHLAGPSAEQGTGPEHGTLQEEETRQAPPPRAGTNRGQGRQPCPSAGRWRPRGGCAEEQRDGCAGEAGARVHQAATNTGAARIVLDAVFARPRQRRSPRRTQTRTRIRARTRAPRCRTRACPASPCPPPPTSTPP</sequence>
<feature type="region of interest" description="Disordered" evidence="1">
    <location>
        <begin position="35"/>
        <end position="140"/>
    </location>
</feature>
<dbReference type="EMBL" id="KN840462">
    <property type="protein sequence ID" value="KIP09781.1"/>
    <property type="molecule type" value="Genomic_DNA"/>
</dbReference>
<feature type="compositionally biased region" description="Basic residues" evidence="1">
    <location>
        <begin position="75"/>
        <end position="108"/>
    </location>
</feature>
<protein>
    <submittedName>
        <fullName evidence="2">Uncharacterized protein</fullName>
    </submittedName>
</protein>
<feature type="region of interest" description="Disordered" evidence="1">
    <location>
        <begin position="166"/>
        <end position="224"/>
    </location>
</feature>
<feature type="compositionally biased region" description="Pro residues" evidence="1">
    <location>
        <begin position="288"/>
        <end position="299"/>
    </location>
</feature>
<keyword evidence="3" id="KW-1185">Reference proteome</keyword>
<dbReference type="Proteomes" id="UP000053257">
    <property type="component" value="Unassembled WGS sequence"/>
</dbReference>
<feature type="compositionally biased region" description="Basic residues" evidence="1">
    <location>
        <begin position="256"/>
        <end position="282"/>
    </location>
</feature>
<gene>
    <name evidence="2" type="ORF">PHLGIDRAFT_302991</name>
</gene>
<evidence type="ECO:0000313" key="2">
    <source>
        <dbReference type="EMBL" id="KIP09781.1"/>
    </source>
</evidence>
<organism evidence="2 3">
    <name type="scientific">Phlebiopsis gigantea (strain 11061_1 CR5-6)</name>
    <name type="common">White-rot fungus</name>
    <name type="synonym">Peniophora gigantea</name>
    <dbReference type="NCBI Taxonomy" id="745531"/>
    <lineage>
        <taxon>Eukaryota</taxon>
        <taxon>Fungi</taxon>
        <taxon>Dikarya</taxon>
        <taxon>Basidiomycota</taxon>
        <taxon>Agaricomycotina</taxon>
        <taxon>Agaricomycetes</taxon>
        <taxon>Polyporales</taxon>
        <taxon>Phanerochaetaceae</taxon>
        <taxon>Phlebiopsis</taxon>
    </lineage>
</organism>
<evidence type="ECO:0000313" key="3">
    <source>
        <dbReference type="Proteomes" id="UP000053257"/>
    </source>
</evidence>
<dbReference type="HOGENOM" id="CLU_931002_0_0_1"/>
<feature type="region of interest" description="Disordered" evidence="1">
    <location>
        <begin position="256"/>
        <end position="299"/>
    </location>
</feature>
<reference evidence="2 3" key="1">
    <citation type="journal article" date="2014" name="PLoS Genet.">
        <title>Analysis of the Phlebiopsis gigantea genome, transcriptome and secretome provides insight into its pioneer colonization strategies of wood.</title>
        <authorList>
            <person name="Hori C."/>
            <person name="Ishida T."/>
            <person name="Igarashi K."/>
            <person name="Samejima M."/>
            <person name="Suzuki H."/>
            <person name="Master E."/>
            <person name="Ferreira P."/>
            <person name="Ruiz-Duenas F.J."/>
            <person name="Held B."/>
            <person name="Canessa P."/>
            <person name="Larrondo L.F."/>
            <person name="Schmoll M."/>
            <person name="Druzhinina I.S."/>
            <person name="Kubicek C.P."/>
            <person name="Gaskell J.A."/>
            <person name="Kersten P."/>
            <person name="St John F."/>
            <person name="Glasner J."/>
            <person name="Sabat G."/>
            <person name="Splinter BonDurant S."/>
            <person name="Syed K."/>
            <person name="Yadav J."/>
            <person name="Mgbeahuruike A.C."/>
            <person name="Kovalchuk A."/>
            <person name="Asiegbu F.O."/>
            <person name="Lackner G."/>
            <person name="Hoffmeister D."/>
            <person name="Rencoret J."/>
            <person name="Gutierrez A."/>
            <person name="Sun H."/>
            <person name="Lindquist E."/>
            <person name="Barry K."/>
            <person name="Riley R."/>
            <person name="Grigoriev I.V."/>
            <person name="Henrissat B."/>
            <person name="Kues U."/>
            <person name="Berka R.M."/>
            <person name="Martinez A.T."/>
            <person name="Covert S.F."/>
            <person name="Blanchette R.A."/>
            <person name="Cullen D."/>
        </authorList>
    </citation>
    <scope>NUCLEOTIDE SEQUENCE [LARGE SCALE GENOMIC DNA]</scope>
    <source>
        <strain evidence="2 3">11061_1 CR5-6</strain>
    </source>
</reference>
<dbReference type="AlphaFoldDB" id="A0A0C3S2Z1"/>
<accession>A0A0C3S2Z1</accession>
<evidence type="ECO:0000256" key="1">
    <source>
        <dbReference type="SAM" id="MobiDB-lite"/>
    </source>
</evidence>